<proteinExistence type="predicted"/>
<evidence type="ECO:0000313" key="2">
    <source>
        <dbReference type="Proteomes" id="UP000789423"/>
    </source>
</evidence>
<dbReference type="Proteomes" id="UP000789423">
    <property type="component" value="Unassembled WGS sequence"/>
</dbReference>
<dbReference type="EMBL" id="CAKJTI010000005">
    <property type="protein sequence ID" value="CAG9612389.1"/>
    <property type="molecule type" value="Genomic_DNA"/>
</dbReference>
<name>A0ABN7ZTV2_9BACI</name>
<reference evidence="1 2" key="1">
    <citation type="submission" date="2021-10" db="EMBL/GenBank/DDBJ databases">
        <authorList>
            <person name="Criscuolo A."/>
        </authorList>
    </citation>
    <scope>NUCLEOTIDE SEQUENCE [LARGE SCALE GENOMIC DNA]</scope>
    <source>
        <strain evidence="2">CIP 111899</strain>
    </source>
</reference>
<sequence length="30" mass="3649">MSINNRMFFILLNKTFVFIPENLINMLIYV</sequence>
<accession>A0ABN7ZTV2</accession>
<organism evidence="1 2">
    <name type="scientific">Bacillus rhizoplanae</name>
    <dbReference type="NCBI Taxonomy" id="2880966"/>
    <lineage>
        <taxon>Bacteria</taxon>
        <taxon>Bacillati</taxon>
        <taxon>Bacillota</taxon>
        <taxon>Bacilli</taxon>
        <taxon>Bacillales</taxon>
        <taxon>Bacillaceae</taxon>
        <taxon>Bacillus</taxon>
    </lineage>
</organism>
<gene>
    <name evidence="1" type="ORF">BACCIP111899_01562</name>
</gene>
<evidence type="ECO:0000313" key="1">
    <source>
        <dbReference type="EMBL" id="CAG9612389.1"/>
    </source>
</evidence>
<protein>
    <submittedName>
        <fullName evidence="1">Uncharacterized protein</fullName>
    </submittedName>
</protein>
<keyword evidence="2" id="KW-1185">Reference proteome</keyword>
<comment type="caution">
    <text evidence="1">The sequence shown here is derived from an EMBL/GenBank/DDBJ whole genome shotgun (WGS) entry which is preliminary data.</text>
</comment>